<evidence type="ECO:0000256" key="9">
    <source>
        <dbReference type="ARBA" id="ARBA00023163"/>
    </source>
</evidence>
<dbReference type="InterPro" id="IPR050342">
    <property type="entry name" value="HMGB"/>
</dbReference>
<feature type="signal peptide" evidence="16">
    <location>
        <begin position="1"/>
        <end position="17"/>
    </location>
</feature>
<dbReference type="Proteomes" id="UP000472273">
    <property type="component" value="Unplaced"/>
</dbReference>
<keyword evidence="10" id="KW-1135">Mitochondrion nucleoid</keyword>
<dbReference type="Ensembl" id="ENSPTXT00000010110.1">
    <property type="protein sequence ID" value="ENSPTXP00000009774.1"/>
    <property type="gene ID" value="ENSPTXG00000006990.1"/>
</dbReference>
<evidence type="ECO:0000256" key="14">
    <source>
        <dbReference type="PROSITE-ProRule" id="PRU00267"/>
    </source>
</evidence>
<evidence type="ECO:0000256" key="12">
    <source>
        <dbReference type="ARBA" id="ARBA00045216"/>
    </source>
</evidence>
<evidence type="ECO:0000256" key="1">
    <source>
        <dbReference type="ARBA" id="ARBA00004436"/>
    </source>
</evidence>
<dbReference type="OMA" id="YMQLAED"/>
<keyword evidence="16" id="KW-0732">Signal</keyword>
<dbReference type="SMART" id="SM00398">
    <property type="entry name" value="HMG"/>
    <property type="match status" value="2"/>
</dbReference>
<gene>
    <name evidence="18" type="primary">TFAM</name>
</gene>
<keyword evidence="2" id="KW-0597">Phosphoprotein</keyword>
<keyword evidence="7" id="KW-0496">Mitochondrion</keyword>
<keyword evidence="8" id="KW-0010">Activator</keyword>
<dbReference type="Pfam" id="PF00505">
    <property type="entry name" value="HMG_box"/>
    <property type="match status" value="1"/>
</dbReference>
<keyword evidence="14" id="KW-0539">Nucleus</keyword>
<reference evidence="18" key="2">
    <citation type="submission" date="2025-09" db="UniProtKB">
        <authorList>
            <consortium name="Ensembl"/>
        </authorList>
    </citation>
    <scope>IDENTIFICATION</scope>
</reference>
<dbReference type="GO" id="GO:0006357">
    <property type="term" value="P:regulation of transcription by RNA polymerase II"/>
    <property type="evidence" value="ECO:0007669"/>
    <property type="project" value="TreeGrafter"/>
</dbReference>
<evidence type="ECO:0000256" key="13">
    <source>
        <dbReference type="ARBA" id="ARBA00046467"/>
    </source>
</evidence>
<keyword evidence="6 14" id="KW-0238">DNA-binding</keyword>
<keyword evidence="5" id="KW-0805">Transcription regulation</keyword>
<dbReference type="Pfam" id="PF09011">
    <property type="entry name" value="HMG_box_2"/>
    <property type="match status" value="1"/>
</dbReference>
<proteinExistence type="predicted"/>
<comment type="function">
    <text evidence="12">Binds to the mitochondrial light strand promoter and functions in mitochondrial transcription regulation. Component of the mitochondrial transcription initiation complex, composed at least of TFB2M, TFAM and POLRMT that is required for basal transcription of mitochondrial DNA. In this complex, TFAM recruits POLRMT to a specific promoter whereas TFB2M induces structural changes in POLRMT to enable promoter opening and trapping of the DNA non-template strand. Required for accurate and efficient promoter recognition by the mitochondrial RNA polymerase. Promotes transcription initiation from the HSP1 and the light strand promoter by binding immediately upstream of transcriptional start sites. Is able to unwind DNA. Bends the mitochondrial light strand promoter DNA into a U-turn shape via its HMG boxes. Required for maintenance of normal levels of mitochondrial DNA. May play a role in organizing and compacting mitochondrial DNA.</text>
</comment>
<evidence type="ECO:0000256" key="7">
    <source>
        <dbReference type="ARBA" id="ARBA00023128"/>
    </source>
</evidence>
<dbReference type="KEGG" id="ptex:113444709"/>
<evidence type="ECO:0000256" key="15">
    <source>
        <dbReference type="SAM" id="Coils"/>
    </source>
</evidence>
<keyword evidence="9" id="KW-0804">Transcription</keyword>
<evidence type="ECO:0000313" key="18">
    <source>
        <dbReference type="Ensembl" id="ENSPTXP00000009774.1"/>
    </source>
</evidence>
<evidence type="ECO:0000256" key="5">
    <source>
        <dbReference type="ARBA" id="ARBA00023015"/>
    </source>
</evidence>
<evidence type="ECO:0000256" key="16">
    <source>
        <dbReference type="SAM" id="SignalP"/>
    </source>
</evidence>
<dbReference type="CTD" id="7019"/>
<dbReference type="GeneID" id="113444709"/>
<feature type="domain" description="HMG box" evidence="17">
    <location>
        <begin position="149"/>
        <end position="213"/>
    </location>
</feature>
<dbReference type="InterPro" id="IPR036910">
    <property type="entry name" value="HMG_box_dom_sf"/>
</dbReference>
<evidence type="ECO:0000313" key="19">
    <source>
        <dbReference type="Proteomes" id="UP000472273"/>
    </source>
</evidence>
<dbReference type="FunFam" id="1.10.30.10:FF:000043">
    <property type="entry name" value="Transcription factor A, mitochondrial"/>
    <property type="match status" value="1"/>
</dbReference>
<accession>A0A670YFJ1</accession>
<evidence type="ECO:0000256" key="10">
    <source>
        <dbReference type="ARBA" id="ARBA00023271"/>
    </source>
</evidence>
<dbReference type="SUPFAM" id="SSF47095">
    <property type="entry name" value="HMG-box"/>
    <property type="match status" value="2"/>
</dbReference>
<feature type="DNA-binding region" description="HMG box" evidence="14">
    <location>
        <begin position="149"/>
        <end position="213"/>
    </location>
</feature>
<evidence type="ECO:0000256" key="4">
    <source>
        <dbReference type="ARBA" id="ARBA00022946"/>
    </source>
</evidence>
<dbReference type="PROSITE" id="PS50118">
    <property type="entry name" value="HMG_BOX_2"/>
    <property type="match status" value="2"/>
</dbReference>
<name>A0A670YFJ1_PSETE</name>
<organism evidence="18 19">
    <name type="scientific">Pseudonaja textilis</name>
    <name type="common">Eastern brown snake</name>
    <dbReference type="NCBI Taxonomy" id="8673"/>
    <lineage>
        <taxon>Eukaryota</taxon>
        <taxon>Metazoa</taxon>
        <taxon>Chordata</taxon>
        <taxon>Craniata</taxon>
        <taxon>Vertebrata</taxon>
        <taxon>Euteleostomi</taxon>
        <taxon>Lepidosauria</taxon>
        <taxon>Squamata</taxon>
        <taxon>Bifurcata</taxon>
        <taxon>Unidentata</taxon>
        <taxon>Episquamata</taxon>
        <taxon>Toxicofera</taxon>
        <taxon>Serpentes</taxon>
        <taxon>Colubroidea</taxon>
        <taxon>Elapidae</taxon>
        <taxon>Hydrophiinae</taxon>
        <taxon>Pseudonaja</taxon>
    </lineage>
</organism>
<dbReference type="OrthoDB" id="5550281at2759"/>
<keyword evidence="4" id="KW-0809">Transit peptide</keyword>
<keyword evidence="3" id="KW-0677">Repeat</keyword>
<reference evidence="18" key="1">
    <citation type="submission" date="2025-08" db="UniProtKB">
        <authorList>
            <consortium name="Ensembl"/>
        </authorList>
    </citation>
    <scope>IDENTIFICATION</scope>
</reference>
<evidence type="ECO:0000256" key="11">
    <source>
        <dbReference type="ARBA" id="ARBA00040582"/>
    </source>
</evidence>
<feature type="DNA-binding region" description="HMG box" evidence="14">
    <location>
        <begin position="44"/>
        <end position="112"/>
    </location>
</feature>
<dbReference type="GO" id="GO:0042645">
    <property type="term" value="C:mitochondrial nucleoid"/>
    <property type="evidence" value="ECO:0007669"/>
    <property type="project" value="UniProtKB-SubCell"/>
</dbReference>
<dbReference type="PANTHER" id="PTHR48112:SF36">
    <property type="entry name" value="TRANSCRIPTION FACTOR A, MITOCHONDRIAL"/>
    <property type="match status" value="1"/>
</dbReference>
<comment type="subunit">
    <text evidence="13">Monomer; binds DNA as a monomer. Homodimer. Component of the mitochondrial transcription initiation complex, composed at least of TFB2M, TFAM and POLRMT. In this complex TFAM recruits POLRMT to the promoter whereas TFB2M induces structural changes in POLRMT to enable promoter opening and trapping of the DNA non-template strand. Upon metabolic stress, forms a complex composed of FOXO3, SIRT3, TFAM and POLRMT. Interacts with TFB1M and TFB2M. Interacts with CLPX; this enhances DNA-binding.</text>
</comment>
<feature type="chain" id="PRO_5025328201" description="Transcription factor A, mitochondrial" evidence="16">
    <location>
        <begin position="18"/>
        <end position="244"/>
    </location>
</feature>
<evidence type="ECO:0000256" key="3">
    <source>
        <dbReference type="ARBA" id="ARBA00022737"/>
    </source>
</evidence>
<evidence type="ECO:0000256" key="8">
    <source>
        <dbReference type="ARBA" id="ARBA00023159"/>
    </source>
</evidence>
<evidence type="ECO:0000256" key="6">
    <source>
        <dbReference type="ARBA" id="ARBA00023125"/>
    </source>
</evidence>
<sequence>MAVALVARLLASVSVSGSRGLLRCTVTPSLEKCFSKYFSSVSSPKRPLPSYLIFLNKQRDFYKKKYPELNSQQLTKEIGRIWRELPQHEKQHYEAIAKSERDKYKEQMAKYKSELNPVEEAALKEEKRIRRQIRKQAKIKKELTAFGKPKKNRSSFNIFVSEHFQEIKGTSNQEKFKALCEEWKTLSGFQKQTYSQLAEDDKIRYENEMRSWEEQMKASGRGDVLNYKFKMTQKRQKPETEPLS</sequence>
<dbReference type="RefSeq" id="XP_026569350.1">
    <property type="nucleotide sequence ID" value="XM_026713565.1"/>
</dbReference>
<evidence type="ECO:0000259" key="17">
    <source>
        <dbReference type="PROSITE" id="PS50118"/>
    </source>
</evidence>
<comment type="subcellular location">
    <subcellularLocation>
        <location evidence="1">Mitochondrion matrix</location>
        <location evidence="1">Mitochondrion nucleoid</location>
    </subcellularLocation>
</comment>
<dbReference type="GO" id="GO:0005634">
    <property type="term" value="C:nucleus"/>
    <property type="evidence" value="ECO:0007669"/>
    <property type="project" value="UniProtKB-UniRule"/>
</dbReference>
<feature type="domain" description="HMG box" evidence="17">
    <location>
        <begin position="44"/>
        <end position="112"/>
    </location>
</feature>
<dbReference type="PANTHER" id="PTHR48112">
    <property type="entry name" value="HIGH MOBILITY GROUP PROTEIN DSP1"/>
    <property type="match status" value="1"/>
</dbReference>
<dbReference type="Gene3D" id="1.10.30.10">
    <property type="entry name" value="High mobility group box domain"/>
    <property type="match status" value="2"/>
</dbReference>
<feature type="coiled-coil region" evidence="15">
    <location>
        <begin position="94"/>
        <end position="121"/>
    </location>
</feature>
<dbReference type="GeneTree" id="ENSGT00440000039001"/>
<dbReference type="GO" id="GO:0003677">
    <property type="term" value="F:DNA binding"/>
    <property type="evidence" value="ECO:0007669"/>
    <property type="project" value="UniProtKB-UniRule"/>
</dbReference>
<evidence type="ECO:0000256" key="2">
    <source>
        <dbReference type="ARBA" id="ARBA00022553"/>
    </source>
</evidence>
<keyword evidence="19" id="KW-1185">Reference proteome</keyword>
<keyword evidence="15" id="KW-0175">Coiled coil</keyword>
<dbReference type="AlphaFoldDB" id="A0A670YFJ1"/>
<protein>
    <recommendedName>
        <fullName evidence="11">Transcription factor A, mitochondrial</fullName>
    </recommendedName>
</protein>
<dbReference type="InterPro" id="IPR009071">
    <property type="entry name" value="HMG_box_dom"/>
</dbReference>